<dbReference type="OrthoDB" id="7365617at2"/>
<evidence type="ECO:0000313" key="4">
    <source>
        <dbReference type="Proteomes" id="UP000229730"/>
    </source>
</evidence>
<dbReference type="EMBL" id="PDEM01000015">
    <property type="protein sequence ID" value="PHZ85452.1"/>
    <property type="molecule type" value="Genomic_DNA"/>
</dbReference>
<dbReference type="Proteomes" id="UP000229730">
    <property type="component" value="Unassembled WGS sequence"/>
</dbReference>
<gene>
    <name evidence="3" type="ORF">CRD36_06665</name>
    <name evidence="2" type="ORF">CRD36_06770</name>
</gene>
<protein>
    <recommendedName>
        <fullName evidence="1">Helicase HerA central domain-containing protein</fullName>
    </recommendedName>
</protein>
<proteinExistence type="predicted"/>
<evidence type="ECO:0000313" key="2">
    <source>
        <dbReference type="EMBL" id="PHZ85452.1"/>
    </source>
</evidence>
<evidence type="ECO:0000313" key="3">
    <source>
        <dbReference type="EMBL" id="PHZ85473.1"/>
    </source>
</evidence>
<dbReference type="RefSeq" id="WP_114365302.1">
    <property type="nucleotide sequence ID" value="NZ_PDEM01000013.1"/>
</dbReference>
<dbReference type="InterPro" id="IPR002789">
    <property type="entry name" value="HerA_central"/>
</dbReference>
<accession>A0A2G4YSY5</accession>
<keyword evidence="4" id="KW-1185">Reference proteome</keyword>
<dbReference type="SUPFAM" id="SSF52540">
    <property type="entry name" value="P-loop containing nucleoside triphosphate hydrolases"/>
    <property type="match status" value="1"/>
</dbReference>
<sequence>MSQPVRIGIYGASGSGKSTLARFLIKSEKRLVVFDPALDWSKEFSKKRGWEVCHTIAAVRAALKKKWKTSFKIIFVPEG</sequence>
<dbReference type="EMBL" id="PDEM01000013">
    <property type="protein sequence ID" value="PHZ85473.1"/>
    <property type="molecule type" value="Genomic_DNA"/>
</dbReference>
<reference evidence="2 4" key="1">
    <citation type="submission" date="2017-10" db="EMBL/GenBank/DDBJ databases">
        <title>Frigbacter circumglobatus gen. nov. sp. nov., isolated from sediment cultured in situ.</title>
        <authorList>
            <person name="Zhao Z."/>
        </authorList>
    </citation>
    <scope>NUCLEOTIDE SEQUENCE [LARGE SCALE GENOMIC DNA]</scope>
    <source>
        <strain evidence="2 4">ZYL</strain>
    </source>
</reference>
<evidence type="ECO:0000259" key="1">
    <source>
        <dbReference type="Pfam" id="PF01935"/>
    </source>
</evidence>
<dbReference type="InParanoid" id="A0A2G4YSY5"/>
<dbReference type="InterPro" id="IPR027417">
    <property type="entry name" value="P-loop_NTPase"/>
</dbReference>
<comment type="caution">
    <text evidence="2">The sequence shown here is derived from an EMBL/GenBank/DDBJ whole genome shotgun (WGS) entry which is preliminary data.</text>
</comment>
<feature type="domain" description="Helicase HerA central" evidence="1">
    <location>
        <begin position="7"/>
        <end position="44"/>
    </location>
</feature>
<name>A0A2G4YSY5_9PROT</name>
<dbReference type="Gene3D" id="3.40.50.300">
    <property type="entry name" value="P-loop containing nucleotide triphosphate hydrolases"/>
    <property type="match status" value="1"/>
</dbReference>
<dbReference type="AlphaFoldDB" id="A0A2G4YSY5"/>
<organism evidence="2 4">
    <name type="scientific">Paremcibacter congregatus</name>
    <dbReference type="NCBI Taxonomy" id="2043170"/>
    <lineage>
        <taxon>Bacteria</taxon>
        <taxon>Pseudomonadati</taxon>
        <taxon>Pseudomonadota</taxon>
        <taxon>Alphaproteobacteria</taxon>
        <taxon>Emcibacterales</taxon>
        <taxon>Emcibacteraceae</taxon>
        <taxon>Paremcibacter</taxon>
    </lineage>
</organism>
<dbReference type="Pfam" id="PF01935">
    <property type="entry name" value="DUF87"/>
    <property type="match status" value="1"/>
</dbReference>
<feature type="non-terminal residue" evidence="2">
    <location>
        <position position="79"/>
    </location>
</feature>